<dbReference type="EMBL" id="BARW01029327">
    <property type="protein sequence ID" value="GAJ08249.1"/>
    <property type="molecule type" value="Genomic_DNA"/>
</dbReference>
<evidence type="ECO:0000313" key="1">
    <source>
        <dbReference type="EMBL" id="GAJ08249.1"/>
    </source>
</evidence>
<sequence length="252" mass="29581">MRVFAENMKEIQKGLDFHMGSRGWCYAMEPFGLKKSGFDYGQECINECRRRGFLKPCFILEDESHIVEQQPDEIESVEDFVEGQYNMWQDAGDYYTESWQLYDGISFWEGQDYYIQLLVEKVDLKSLFMKICGKYRIPVANLHGSGSIEQKAVMAHNFQYHENEGRQPILFACGDFDPPGLEIRKVLKAWFVKYIDFTGWNPKELIVDPIGLTYRFIQENNLTWIDNLESSGEKDLDDPTGIVWKDNRFNIR</sequence>
<feature type="non-terminal residue" evidence="1">
    <location>
        <position position="252"/>
    </location>
</feature>
<reference evidence="1" key="1">
    <citation type="journal article" date="2014" name="Front. Microbiol.">
        <title>High frequency of phylogenetically diverse reductive dehalogenase-homologous genes in deep subseafloor sedimentary metagenomes.</title>
        <authorList>
            <person name="Kawai M."/>
            <person name="Futagami T."/>
            <person name="Toyoda A."/>
            <person name="Takaki Y."/>
            <person name="Nishi S."/>
            <person name="Hori S."/>
            <person name="Arai W."/>
            <person name="Tsubouchi T."/>
            <person name="Morono Y."/>
            <person name="Uchiyama I."/>
            <person name="Ito T."/>
            <person name="Fujiyama A."/>
            <person name="Inagaki F."/>
            <person name="Takami H."/>
        </authorList>
    </citation>
    <scope>NUCLEOTIDE SEQUENCE</scope>
    <source>
        <strain evidence="1">Expedition CK06-06</strain>
    </source>
</reference>
<accession>X1TSJ7</accession>
<dbReference type="AlphaFoldDB" id="X1TSJ7"/>
<comment type="caution">
    <text evidence="1">The sequence shown here is derived from an EMBL/GenBank/DDBJ whole genome shotgun (WGS) entry which is preliminary data.</text>
</comment>
<evidence type="ECO:0008006" key="2">
    <source>
        <dbReference type="Google" id="ProtNLM"/>
    </source>
</evidence>
<proteinExistence type="predicted"/>
<protein>
    <recommendedName>
        <fullName evidence="2">DUF2399 domain-containing protein</fullName>
    </recommendedName>
</protein>
<organism evidence="1">
    <name type="scientific">marine sediment metagenome</name>
    <dbReference type="NCBI Taxonomy" id="412755"/>
    <lineage>
        <taxon>unclassified sequences</taxon>
        <taxon>metagenomes</taxon>
        <taxon>ecological metagenomes</taxon>
    </lineage>
</organism>
<gene>
    <name evidence="1" type="ORF">S12H4_47151</name>
</gene>
<name>X1TSJ7_9ZZZZ</name>